<accession>A0ABV5RTH3</accession>
<dbReference type="CDD" id="cd06170">
    <property type="entry name" value="LuxR_C_like"/>
    <property type="match status" value="1"/>
</dbReference>
<dbReference type="Proteomes" id="UP001589532">
    <property type="component" value="Unassembled WGS sequence"/>
</dbReference>
<keyword evidence="1" id="KW-0547">Nucleotide-binding</keyword>
<dbReference type="SUPFAM" id="SSF52540">
    <property type="entry name" value="P-loop containing nucleoside triphosphate hydrolases"/>
    <property type="match status" value="1"/>
</dbReference>
<dbReference type="Gene3D" id="1.10.10.10">
    <property type="entry name" value="Winged helix-like DNA-binding domain superfamily/Winged helix DNA-binding domain"/>
    <property type="match status" value="1"/>
</dbReference>
<dbReference type="RefSeq" id="WP_344987578.1">
    <property type="nucleotide sequence ID" value="NZ_BAAAXV010000001.1"/>
</dbReference>
<proteinExistence type="predicted"/>
<dbReference type="InterPro" id="IPR027417">
    <property type="entry name" value="P-loop_NTPase"/>
</dbReference>
<dbReference type="PROSITE" id="PS50043">
    <property type="entry name" value="HTH_LUXR_2"/>
    <property type="match status" value="1"/>
</dbReference>
<keyword evidence="2" id="KW-0067">ATP-binding</keyword>
<evidence type="ECO:0000313" key="5">
    <source>
        <dbReference type="Proteomes" id="UP001589532"/>
    </source>
</evidence>
<dbReference type="PROSITE" id="PS00622">
    <property type="entry name" value="HTH_LUXR_1"/>
    <property type="match status" value="1"/>
</dbReference>
<dbReference type="InterPro" id="IPR016032">
    <property type="entry name" value="Sig_transdc_resp-reg_C-effctor"/>
</dbReference>
<dbReference type="Gene3D" id="1.25.40.10">
    <property type="entry name" value="Tetratricopeptide repeat domain"/>
    <property type="match status" value="1"/>
</dbReference>
<dbReference type="InterPro" id="IPR000792">
    <property type="entry name" value="Tscrpt_reg_LuxR_C"/>
</dbReference>
<dbReference type="Gene3D" id="3.40.50.300">
    <property type="entry name" value="P-loop containing nucleotide triphosphate hydrolases"/>
    <property type="match status" value="1"/>
</dbReference>
<dbReference type="SUPFAM" id="SSF48452">
    <property type="entry name" value="TPR-like"/>
    <property type="match status" value="2"/>
</dbReference>
<dbReference type="InterPro" id="IPR041664">
    <property type="entry name" value="AAA_16"/>
</dbReference>
<protein>
    <submittedName>
        <fullName evidence="4">Helix-turn-helix transcriptional regulator</fullName>
    </submittedName>
</protein>
<comment type="caution">
    <text evidence="4">The sequence shown here is derived from an EMBL/GenBank/DDBJ whole genome shotgun (WGS) entry which is preliminary data.</text>
</comment>
<reference evidence="4 5" key="1">
    <citation type="submission" date="2024-09" db="EMBL/GenBank/DDBJ databases">
        <authorList>
            <person name="Sun Q."/>
            <person name="Mori K."/>
        </authorList>
    </citation>
    <scope>NUCLEOTIDE SEQUENCE [LARGE SCALE GENOMIC DNA]</scope>
    <source>
        <strain evidence="4 5">JCM 3143</strain>
    </source>
</reference>
<dbReference type="PRINTS" id="PR00038">
    <property type="entry name" value="HTHLUXR"/>
</dbReference>
<dbReference type="PANTHER" id="PTHR16305">
    <property type="entry name" value="TESTICULAR SOLUBLE ADENYLYL CYCLASE"/>
    <property type="match status" value="1"/>
</dbReference>
<name>A0ABV5RTH3_9ACTN</name>
<organism evidence="4 5">
    <name type="scientific">Nonomuraea helvata</name>
    <dbReference type="NCBI Taxonomy" id="37484"/>
    <lineage>
        <taxon>Bacteria</taxon>
        <taxon>Bacillati</taxon>
        <taxon>Actinomycetota</taxon>
        <taxon>Actinomycetes</taxon>
        <taxon>Streptosporangiales</taxon>
        <taxon>Streptosporangiaceae</taxon>
        <taxon>Nonomuraea</taxon>
    </lineage>
</organism>
<dbReference type="PANTHER" id="PTHR16305:SF35">
    <property type="entry name" value="TRANSCRIPTIONAL ACTIVATOR DOMAIN"/>
    <property type="match status" value="1"/>
</dbReference>
<dbReference type="InterPro" id="IPR036388">
    <property type="entry name" value="WH-like_DNA-bd_sf"/>
</dbReference>
<dbReference type="Pfam" id="PF13191">
    <property type="entry name" value="AAA_16"/>
    <property type="match status" value="1"/>
</dbReference>
<dbReference type="Pfam" id="PF00196">
    <property type="entry name" value="GerE"/>
    <property type="match status" value="1"/>
</dbReference>
<feature type="domain" description="HTH luxR-type" evidence="3">
    <location>
        <begin position="885"/>
        <end position="949"/>
    </location>
</feature>
<dbReference type="InterPro" id="IPR011990">
    <property type="entry name" value="TPR-like_helical_dom_sf"/>
</dbReference>
<keyword evidence="5" id="KW-1185">Reference proteome</keyword>
<evidence type="ECO:0000256" key="2">
    <source>
        <dbReference type="ARBA" id="ARBA00022840"/>
    </source>
</evidence>
<evidence type="ECO:0000313" key="4">
    <source>
        <dbReference type="EMBL" id="MFB9622712.1"/>
    </source>
</evidence>
<evidence type="ECO:0000256" key="1">
    <source>
        <dbReference type="ARBA" id="ARBA00022741"/>
    </source>
</evidence>
<sequence>MDSHARRLVGRQDELSTVDNVLAAALAGSFQLLTLTGEPGIGKSRLLDVVASRAQQRGMCVVRGLASEFECDLPLALVIDALDERLASLREELSERVGQAAIPLLTSVFPALPGEPAADVRDGLNAFTRNRLYRAVRGVLEELASPRGLALVLDDVHWADDASAELLGYLVRHPPGGGVLMAMAYRPAQTSPSLAKLVQAGAEHHHRLAVGPLSSAEVAEFLGETVGRTRLRTLYEASGGNPFYLEVLAELGRHATAETAPAELPADLRAALRLELDALPPDALLVAYGAAVTGEEFEPALLEAAAALPEETVAEGMDLLAARDVIRPAKSAGRFRFRHPLIRNAVYGSAGAGWRVRAHARIAAYLATVGAPASLRAHHLVQSARPGDRSAIETLKQAAQSVEEHAPTTAARWLQAVLRLVPEDEPDRIEVLMELAKLQAVSGQLREGWSTAQEALRLLPRSDHTRRAAVVRHSAMIDRMLGRPTKGRDLLTAELNRMPHPLLRATVPLRLRLVGDNLMRGDVRIAQHYLDLIPEISAQEEPAMAMAAAAMRPMTAYAAGRLDEALFHVEAAERLAGKTSDEHLAEWIETFSWFCWSQMLLGRQKEAQHWFSHAVAVARATGQNYILPSLLAGQARALWQLGELAAAEVAADEATEIGRSLHAVQLLAFGLTERCLVASWSGQHEEALRHGEEVMRLCESETESWAANARYAGARALINAGEVIPGAQVLAQVCAPPARSVLDRSTLLASYEAMAFAEMTRQRGEQATLWAERATRLSQGGLPPALATAWLSRAHALRLGEPAASAEQAVRAAEEFSRTEHWIEAGRAWLCAGTAFTAAGTPGPARTALHQAAEIFVRCGSRHLLAETIREQRKSGVRAPSPSGGRARPFGLSRREMDVAELAGEGCSNKQIAQRLSISIHTVESHLSHIFTKLGVASRIGMKNALDGWM</sequence>
<dbReference type="SMART" id="SM00421">
    <property type="entry name" value="HTH_LUXR"/>
    <property type="match status" value="1"/>
</dbReference>
<dbReference type="EMBL" id="JBHMBW010000003">
    <property type="protein sequence ID" value="MFB9622712.1"/>
    <property type="molecule type" value="Genomic_DNA"/>
</dbReference>
<dbReference type="SUPFAM" id="SSF46894">
    <property type="entry name" value="C-terminal effector domain of the bipartite response regulators"/>
    <property type="match status" value="1"/>
</dbReference>
<evidence type="ECO:0000259" key="3">
    <source>
        <dbReference type="PROSITE" id="PS50043"/>
    </source>
</evidence>
<gene>
    <name evidence="4" type="ORF">ACFFSA_06430</name>
</gene>